<dbReference type="SUPFAM" id="SSF48498">
    <property type="entry name" value="Tetracyclin repressor-like, C-terminal domain"/>
    <property type="match status" value="1"/>
</dbReference>
<evidence type="ECO:0000256" key="1">
    <source>
        <dbReference type="ARBA" id="ARBA00023015"/>
    </source>
</evidence>
<evidence type="ECO:0000259" key="5">
    <source>
        <dbReference type="PROSITE" id="PS50977"/>
    </source>
</evidence>
<dbReference type="PROSITE" id="PS50977">
    <property type="entry name" value="HTH_TETR_2"/>
    <property type="match status" value="1"/>
</dbReference>
<dbReference type="PANTHER" id="PTHR47506:SF1">
    <property type="entry name" value="HTH-TYPE TRANSCRIPTIONAL REGULATOR YJDC"/>
    <property type="match status" value="1"/>
</dbReference>
<gene>
    <name evidence="6" type="ORF">PPNSA23_15960</name>
</gene>
<evidence type="ECO:0000256" key="4">
    <source>
        <dbReference type="PROSITE-ProRule" id="PRU00335"/>
    </source>
</evidence>
<feature type="domain" description="HTH tetR-type" evidence="5">
    <location>
        <begin position="33"/>
        <end position="93"/>
    </location>
</feature>
<dbReference type="SUPFAM" id="SSF46689">
    <property type="entry name" value="Homeodomain-like"/>
    <property type="match status" value="1"/>
</dbReference>
<evidence type="ECO:0000313" key="6">
    <source>
        <dbReference type="EMBL" id="GAB1581653.1"/>
    </source>
</evidence>
<reference evidence="6 7" key="1">
    <citation type="submission" date="2024-10" db="EMBL/GenBank/DDBJ databases">
        <title>Isolation, draft genome sequencing and identification of Phyllobacterium sp. NSA23, isolated from leaf soil.</title>
        <authorList>
            <person name="Akita H."/>
        </authorList>
    </citation>
    <scope>NUCLEOTIDE SEQUENCE [LARGE SCALE GENOMIC DNA]</scope>
    <source>
        <strain evidence="6 7">NSA23</strain>
    </source>
</reference>
<organism evidence="6 7">
    <name type="scientific">Phyllobacterium phragmitis</name>
    <dbReference type="NCBI Taxonomy" id="2670329"/>
    <lineage>
        <taxon>Bacteria</taxon>
        <taxon>Pseudomonadati</taxon>
        <taxon>Pseudomonadota</taxon>
        <taxon>Alphaproteobacteria</taxon>
        <taxon>Hyphomicrobiales</taxon>
        <taxon>Phyllobacteriaceae</taxon>
        <taxon>Phyllobacterium</taxon>
    </lineage>
</organism>
<feature type="DNA-binding region" description="H-T-H motif" evidence="4">
    <location>
        <begin position="56"/>
        <end position="75"/>
    </location>
</feature>
<keyword evidence="1" id="KW-0805">Transcription regulation</keyword>
<dbReference type="InterPro" id="IPR001647">
    <property type="entry name" value="HTH_TetR"/>
</dbReference>
<evidence type="ECO:0000313" key="7">
    <source>
        <dbReference type="Proteomes" id="UP001628091"/>
    </source>
</evidence>
<evidence type="ECO:0000256" key="2">
    <source>
        <dbReference type="ARBA" id="ARBA00023125"/>
    </source>
</evidence>
<dbReference type="InterPro" id="IPR009057">
    <property type="entry name" value="Homeodomain-like_sf"/>
</dbReference>
<keyword evidence="3" id="KW-0804">Transcription</keyword>
<dbReference type="Gene3D" id="1.10.357.10">
    <property type="entry name" value="Tetracycline Repressor, domain 2"/>
    <property type="match status" value="1"/>
</dbReference>
<dbReference type="PRINTS" id="PR00455">
    <property type="entry name" value="HTHTETR"/>
</dbReference>
<proteinExistence type="predicted"/>
<keyword evidence="2 4" id="KW-0238">DNA-binding</keyword>
<dbReference type="Pfam" id="PF00440">
    <property type="entry name" value="TetR_N"/>
    <property type="match status" value="1"/>
</dbReference>
<protein>
    <submittedName>
        <fullName evidence="6">TetR/AcrR family transcriptional regulator</fullName>
    </submittedName>
</protein>
<dbReference type="InterPro" id="IPR036271">
    <property type="entry name" value="Tet_transcr_reg_TetR-rel_C_sf"/>
</dbReference>
<evidence type="ECO:0000256" key="3">
    <source>
        <dbReference type="ARBA" id="ARBA00023163"/>
    </source>
</evidence>
<name>A0ABQ0GYE1_9HYPH</name>
<sequence>MATDLFGGILRDKGFAAWAAKRPVRGSKTMANRATRDEIVSVADDLFYRMGYEHTSFADIADVVKISRGNFYHHFKTKDDILDAVIDKRLADRRAMLDRWEMEGKTPEERIGHFIDILLVNGEKIKRYGCPIGTLTSELAKLSHGAQADASRLFTLFRAWLRGQFVALGRKADADALAMHLLVRSQGVATLFNAFQDQEFVEREVAQMKDWLRKIATEGSEAVGGTARIRI</sequence>
<dbReference type="PANTHER" id="PTHR47506">
    <property type="entry name" value="TRANSCRIPTIONAL REGULATORY PROTEIN"/>
    <property type="match status" value="1"/>
</dbReference>
<accession>A0ABQ0GYE1</accession>
<keyword evidence="7" id="KW-1185">Reference proteome</keyword>
<dbReference type="Proteomes" id="UP001628091">
    <property type="component" value="Unassembled WGS sequence"/>
</dbReference>
<comment type="caution">
    <text evidence="6">The sequence shown here is derived from an EMBL/GenBank/DDBJ whole genome shotgun (WGS) entry which is preliminary data.</text>
</comment>
<dbReference type="EMBL" id="BAAFZP010000001">
    <property type="protein sequence ID" value="GAB1581653.1"/>
    <property type="molecule type" value="Genomic_DNA"/>
</dbReference>